<dbReference type="SUPFAM" id="SSF51419">
    <property type="entry name" value="PLP-binding barrel"/>
    <property type="match status" value="1"/>
</dbReference>
<sequence length="196" mass="22698">MIILAATKGRTPEQINKVIKDGIKVIGESRVQELLTKLPDLPKQIRIDFIGHLQTNKVKKIIKICHLIHSVDSLKLAEIINEEARKIDKIQKILLELNIADEQTKFGFKENKLIKVFPRLLQMKNLEISGLMTMAPYFEDKEMVRPIYRQLRQLRDLLEKQFNISLPHLSMGMSNDYQIAIEEGATIIRLGRIIFD</sequence>
<dbReference type="InterPro" id="IPR001608">
    <property type="entry name" value="Ala_racemase_N"/>
</dbReference>
<comment type="caution">
    <text evidence="5">The sequence shown here is derived from an EMBL/GenBank/DDBJ whole genome shotgun (WGS) entry which is preliminary data.</text>
</comment>
<proteinExistence type="inferred from homology"/>
<evidence type="ECO:0000313" key="6">
    <source>
        <dbReference type="Proteomes" id="UP000231021"/>
    </source>
</evidence>
<dbReference type="AlphaFoldDB" id="A0A2H0BZ88"/>
<comment type="cofactor">
    <cofactor evidence="2">
        <name>pyridoxal 5'-phosphate</name>
        <dbReference type="ChEBI" id="CHEBI:597326"/>
    </cofactor>
</comment>
<dbReference type="NCBIfam" id="TIGR00044">
    <property type="entry name" value="YggS family pyridoxal phosphate-dependent enzyme"/>
    <property type="match status" value="1"/>
</dbReference>
<dbReference type="Proteomes" id="UP000231021">
    <property type="component" value="Unassembled WGS sequence"/>
</dbReference>
<dbReference type="PIRSF" id="PIRSF004848">
    <property type="entry name" value="YBL036c_PLPDEIII"/>
    <property type="match status" value="1"/>
</dbReference>
<accession>A0A2H0BZ88</accession>
<dbReference type="InterPro" id="IPR029066">
    <property type="entry name" value="PLP-binding_barrel"/>
</dbReference>
<evidence type="ECO:0000256" key="2">
    <source>
        <dbReference type="PIRSR" id="PIRSR004848-1"/>
    </source>
</evidence>
<dbReference type="EMBL" id="PCTB01000031">
    <property type="protein sequence ID" value="PIP62931.1"/>
    <property type="molecule type" value="Genomic_DNA"/>
</dbReference>
<organism evidence="5 6">
    <name type="scientific">Candidatus Roizmanbacteria bacterium CG22_combo_CG10-13_8_21_14_all_35_9</name>
    <dbReference type="NCBI Taxonomy" id="1974861"/>
    <lineage>
        <taxon>Bacteria</taxon>
        <taxon>Candidatus Roizmaniibacteriota</taxon>
    </lineage>
</organism>
<keyword evidence="1 2" id="KW-0663">Pyridoxal phosphate</keyword>
<name>A0A2H0BZ88_9BACT</name>
<evidence type="ECO:0000259" key="4">
    <source>
        <dbReference type="Pfam" id="PF01168"/>
    </source>
</evidence>
<dbReference type="InterPro" id="IPR011078">
    <property type="entry name" value="PyrdxlP_homeostasis"/>
</dbReference>
<comment type="similarity">
    <text evidence="3">Belongs to the pyridoxal phosphate-binding protein YggS/PROSC family.</text>
</comment>
<evidence type="ECO:0000313" key="5">
    <source>
        <dbReference type="EMBL" id="PIP62931.1"/>
    </source>
</evidence>
<evidence type="ECO:0000256" key="3">
    <source>
        <dbReference type="RuleBase" id="RU004514"/>
    </source>
</evidence>
<reference evidence="5 6" key="1">
    <citation type="submission" date="2017-09" db="EMBL/GenBank/DDBJ databases">
        <title>Depth-based differentiation of microbial function through sediment-hosted aquifers and enrichment of novel symbionts in the deep terrestrial subsurface.</title>
        <authorList>
            <person name="Probst A.J."/>
            <person name="Ladd B."/>
            <person name="Jarett J.K."/>
            <person name="Geller-Mcgrath D.E."/>
            <person name="Sieber C.M."/>
            <person name="Emerson J.B."/>
            <person name="Anantharaman K."/>
            <person name="Thomas B.C."/>
            <person name="Malmstrom R."/>
            <person name="Stieglmeier M."/>
            <person name="Klingl A."/>
            <person name="Woyke T."/>
            <person name="Ryan C.M."/>
            <person name="Banfield J.F."/>
        </authorList>
    </citation>
    <scope>NUCLEOTIDE SEQUENCE [LARGE SCALE GENOMIC DNA]</scope>
    <source>
        <strain evidence="5">CG22_combo_CG10-13_8_21_14_all_35_9</strain>
    </source>
</reference>
<dbReference type="CDD" id="cd00635">
    <property type="entry name" value="PLPDE_III_YBL036c_like"/>
    <property type="match status" value="1"/>
</dbReference>
<dbReference type="GO" id="GO:0030170">
    <property type="term" value="F:pyridoxal phosphate binding"/>
    <property type="evidence" value="ECO:0007669"/>
    <property type="project" value="InterPro"/>
</dbReference>
<dbReference type="PANTHER" id="PTHR10146">
    <property type="entry name" value="PROLINE SYNTHETASE CO-TRANSCRIBED BACTERIAL HOMOLOG PROTEIN"/>
    <property type="match status" value="1"/>
</dbReference>
<protein>
    <submittedName>
        <fullName evidence="5">YggS family pyridoxal phosphate-dependent enzyme</fullName>
    </submittedName>
</protein>
<dbReference type="PANTHER" id="PTHR10146:SF14">
    <property type="entry name" value="PYRIDOXAL PHOSPHATE HOMEOSTASIS PROTEIN"/>
    <property type="match status" value="1"/>
</dbReference>
<feature type="domain" description="Alanine racemase N-terminal" evidence="4">
    <location>
        <begin position="14"/>
        <end position="195"/>
    </location>
</feature>
<feature type="modified residue" description="N6-(pyridoxal phosphate)lysine" evidence="2">
    <location>
        <position position="8"/>
    </location>
</feature>
<dbReference type="Gene3D" id="3.20.20.10">
    <property type="entry name" value="Alanine racemase"/>
    <property type="match status" value="1"/>
</dbReference>
<gene>
    <name evidence="5" type="ORF">COW98_01510</name>
</gene>
<dbReference type="Pfam" id="PF01168">
    <property type="entry name" value="Ala_racemase_N"/>
    <property type="match status" value="1"/>
</dbReference>
<evidence type="ECO:0000256" key="1">
    <source>
        <dbReference type="ARBA" id="ARBA00022898"/>
    </source>
</evidence>